<comment type="function">
    <text evidence="2 15">Catalyzes the phosphorylation of pyruvate to phosphoenolpyruvate.</text>
</comment>
<dbReference type="InterPro" id="IPR013815">
    <property type="entry name" value="ATP_grasp_subdomain_1"/>
</dbReference>
<feature type="domain" description="PEP-utilising enzyme mobile" evidence="16">
    <location>
        <begin position="395"/>
        <end position="465"/>
    </location>
</feature>
<feature type="domain" description="Pyruvate phosphate dikinase AMP/ATP-binding" evidence="17">
    <location>
        <begin position="16"/>
        <end position="352"/>
    </location>
</feature>
<dbReference type="InterPro" id="IPR015813">
    <property type="entry name" value="Pyrv/PenolPyrv_kinase-like_dom"/>
</dbReference>
<dbReference type="Pfam" id="PF02896">
    <property type="entry name" value="PEP-utilizers_C"/>
    <property type="match status" value="1"/>
</dbReference>
<dbReference type="FunFam" id="3.30.470.20:FF:000017">
    <property type="entry name" value="Phosphoenolpyruvate synthase"/>
    <property type="match status" value="1"/>
</dbReference>
<sequence length="807" mass="90275">MKYIKFFKELNNKDVPIVGGKNASIGEMFQELVPMGIKVPNGFAITSEAYWYLLDSAGIREKIKELLDGIDVTEIDVLNVRSKKIRDMIFGTPLPEDLRKEILEAYKILSEEYKMEEADVAVRSSATAEDLPDASFAGQQDTYLSVQGQTELIHYVKSCFASLFTDRAVSYRASRGFDHFKVALSVGVQKMVRSDKGSSGVMFSIDTETGFKDAVFITSSWGLGENVVGGTVNPDEFYVFKPSLELGKRPILKRQLGFKNIKMVYAAPGAKHPTKNIETTEEELKSFSLEDDEVLTLARYAMLIERHYSKEAGEYRPMDMEWAKDGNSGEIFIVQARPETVQSQKMKKQSNTFEKYFLKDKGDKEILLTGKAVGGKIGIGKIRVIDNISNMGELKQGEILVTDNTDPDWEPAMKKAAAVITNRGGRTCHAAIVAREIGVPAIVGAVGATEKLETGMEVTVSCAEGEDGFVYNGVYEYEVEKIDLSTLEQPKTKIYMNIGNPEKAFSFSMIPNNGVGLARMEFIINNYIKAHPLALIDLHNGNKEFDGVESVREIMSGYANPKDFFVKKIAEGVGMIASAFYPKPVIVRTSDFKSNEYCRMVGGKDYEPNEENPMIGYRGASRYYSEQYRQAFEWECEALAMARNEMGFSNMKIMIPFLRTPEEGRRVLDIMRKNGLVQGENGLEIYVMCELPVNVVLADEFLQLFDGFSIGSNDLTQLTLGVDRDGELVSHIFDERNPALLKMFKMAIESCKKHNKYCGICGQAPSDYPEIAEFLVENGITSISLNPDSMIETWDRIVQLEKKLGIS</sequence>
<evidence type="ECO:0000313" key="20">
    <source>
        <dbReference type="Proteomes" id="UP000256650"/>
    </source>
</evidence>
<comment type="cofactor">
    <cofactor evidence="1 15">
        <name>Mg(2+)</name>
        <dbReference type="ChEBI" id="CHEBI:18420"/>
    </cofactor>
</comment>
<dbReference type="PRINTS" id="PR01736">
    <property type="entry name" value="PHPHTRNFRASE"/>
</dbReference>
<dbReference type="PIRSF" id="PIRSF000854">
    <property type="entry name" value="PEP_synthase"/>
    <property type="match status" value="1"/>
</dbReference>
<name>A0A3D8IGX7_9HELI</name>
<dbReference type="InterPro" id="IPR040442">
    <property type="entry name" value="Pyrv_kinase-like_dom_sf"/>
</dbReference>
<evidence type="ECO:0000256" key="13">
    <source>
        <dbReference type="ARBA" id="ARBA00033470"/>
    </source>
</evidence>
<evidence type="ECO:0000256" key="3">
    <source>
        <dbReference type="ARBA" id="ARBA00004742"/>
    </source>
</evidence>
<keyword evidence="7 15" id="KW-0808">Transferase</keyword>
<evidence type="ECO:0000256" key="4">
    <source>
        <dbReference type="ARBA" id="ARBA00007837"/>
    </source>
</evidence>
<comment type="similarity">
    <text evidence="4 15">Belongs to the PEP-utilizing enzyme family.</text>
</comment>
<keyword evidence="11 15" id="KW-0067">ATP-binding</keyword>
<evidence type="ECO:0000256" key="6">
    <source>
        <dbReference type="ARBA" id="ARBA00021623"/>
    </source>
</evidence>
<dbReference type="Gene3D" id="3.30.1490.20">
    <property type="entry name" value="ATP-grasp fold, A domain"/>
    <property type="match status" value="1"/>
</dbReference>
<protein>
    <recommendedName>
        <fullName evidence="6 15">Phosphoenolpyruvate synthase</fullName>
        <shortName evidence="15">PEP synthase</shortName>
        <ecNumber evidence="5 15">2.7.9.2</ecNumber>
    </recommendedName>
    <alternativeName>
        <fullName evidence="13 15">Pyruvate, water dikinase</fullName>
    </alternativeName>
</protein>
<dbReference type="PROSITE" id="PS00370">
    <property type="entry name" value="PEP_ENZYMES_PHOS_SITE"/>
    <property type="match status" value="1"/>
</dbReference>
<organism evidence="19 20">
    <name type="scientific">Helicobacter ganmani</name>
    <dbReference type="NCBI Taxonomy" id="60246"/>
    <lineage>
        <taxon>Bacteria</taxon>
        <taxon>Pseudomonadati</taxon>
        <taxon>Campylobacterota</taxon>
        <taxon>Epsilonproteobacteria</taxon>
        <taxon>Campylobacterales</taxon>
        <taxon>Helicobacteraceae</taxon>
        <taxon>Helicobacter</taxon>
    </lineage>
</organism>
<dbReference type="EMBL" id="NXLS01000001">
    <property type="protein sequence ID" value="RDU64373.1"/>
    <property type="molecule type" value="Genomic_DNA"/>
</dbReference>
<dbReference type="PANTHER" id="PTHR43030:SF1">
    <property type="entry name" value="PHOSPHOENOLPYRUVATE SYNTHASE"/>
    <property type="match status" value="1"/>
</dbReference>
<dbReference type="SUPFAM" id="SSF51621">
    <property type="entry name" value="Phosphoenolpyruvate/pyruvate domain"/>
    <property type="match status" value="1"/>
</dbReference>
<evidence type="ECO:0000259" key="17">
    <source>
        <dbReference type="Pfam" id="PF01326"/>
    </source>
</evidence>
<dbReference type="PROSITE" id="PS00742">
    <property type="entry name" value="PEP_ENZYMES_2"/>
    <property type="match status" value="1"/>
</dbReference>
<keyword evidence="12 15" id="KW-0460">Magnesium</keyword>
<evidence type="ECO:0000256" key="7">
    <source>
        <dbReference type="ARBA" id="ARBA00022679"/>
    </source>
</evidence>
<dbReference type="InterPro" id="IPR000121">
    <property type="entry name" value="PEP_util_C"/>
</dbReference>
<dbReference type="GO" id="GO:0005524">
    <property type="term" value="F:ATP binding"/>
    <property type="evidence" value="ECO:0007669"/>
    <property type="project" value="UniProtKB-KW"/>
</dbReference>
<dbReference type="InterPro" id="IPR006319">
    <property type="entry name" value="PEP_synth"/>
</dbReference>
<evidence type="ECO:0000256" key="1">
    <source>
        <dbReference type="ARBA" id="ARBA00001946"/>
    </source>
</evidence>
<dbReference type="Gene3D" id="3.20.20.60">
    <property type="entry name" value="Phosphoenolpyruvate-binding domains"/>
    <property type="match status" value="1"/>
</dbReference>
<dbReference type="GO" id="GO:0046872">
    <property type="term" value="F:metal ion binding"/>
    <property type="evidence" value="ECO:0007669"/>
    <property type="project" value="UniProtKB-KW"/>
</dbReference>
<dbReference type="FunFam" id="3.30.1490.20:FF:000010">
    <property type="entry name" value="Phosphoenolpyruvate synthase"/>
    <property type="match status" value="1"/>
</dbReference>
<dbReference type="InterPro" id="IPR008279">
    <property type="entry name" value="PEP-util_enz_mobile_dom"/>
</dbReference>
<dbReference type="Gene3D" id="3.30.470.20">
    <property type="entry name" value="ATP-grasp fold, B domain"/>
    <property type="match status" value="1"/>
</dbReference>
<dbReference type="GeneID" id="82534822"/>
<evidence type="ECO:0000313" key="19">
    <source>
        <dbReference type="EMBL" id="RDU64373.1"/>
    </source>
</evidence>
<dbReference type="InterPro" id="IPR002192">
    <property type="entry name" value="PPDK_AMP/ATP-bd"/>
</dbReference>
<dbReference type="Gene3D" id="3.50.30.10">
    <property type="entry name" value="Phosphohistidine domain"/>
    <property type="match status" value="1"/>
</dbReference>
<dbReference type="NCBIfam" id="TIGR01418">
    <property type="entry name" value="PEP_synth"/>
    <property type="match status" value="1"/>
</dbReference>
<dbReference type="InterPro" id="IPR023151">
    <property type="entry name" value="PEP_util_CS"/>
</dbReference>
<evidence type="ECO:0000256" key="12">
    <source>
        <dbReference type="ARBA" id="ARBA00022842"/>
    </source>
</evidence>
<dbReference type="FunFam" id="3.50.30.10:FF:000002">
    <property type="entry name" value="Phosphoenolpyruvate synthase"/>
    <property type="match status" value="1"/>
</dbReference>
<evidence type="ECO:0000256" key="2">
    <source>
        <dbReference type="ARBA" id="ARBA00002988"/>
    </source>
</evidence>
<evidence type="ECO:0000259" key="18">
    <source>
        <dbReference type="Pfam" id="PF02896"/>
    </source>
</evidence>
<evidence type="ECO:0000256" key="5">
    <source>
        <dbReference type="ARBA" id="ARBA00011996"/>
    </source>
</evidence>
<dbReference type="GO" id="GO:0006094">
    <property type="term" value="P:gluconeogenesis"/>
    <property type="evidence" value="ECO:0007669"/>
    <property type="project" value="UniProtKB-UniPathway"/>
</dbReference>
<accession>A0A3D8IGX7</accession>
<feature type="domain" description="PEP-utilising enzyme C-terminal" evidence="18">
    <location>
        <begin position="481"/>
        <end position="800"/>
    </location>
</feature>
<dbReference type="OrthoDB" id="9765468at2"/>
<dbReference type="InterPro" id="IPR018274">
    <property type="entry name" value="PEP_util_AS"/>
</dbReference>
<keyword evidence="19" id="KW-0670">Pyruvate</keyword>
<reference evidence="19 20" key="1">
    <citation type="submission" date="2018-04" db="EMBL/GenBank/DDBJ databases">
        <title>Novel Campyloabacter and Helicobacter Species and Strains.</title>
        <authorList>
            <person name="Mannion A.J."/>
            <person name="Shen Z."/>
            <person name="Fox J.G."/>
        </authorList>
    </citation>
    <scope>NUCLEOTIDE SEQUENCE [LARGE SCALE GENOMIC DNA]</scope>
    <source>
        <strain evidence="19 20">MIT 99-5101</strain>
    </source>
</reference>
<dbReference type="UniPathway" id="UPA00138"/>
<dbReference type="Pfam" id="PF01326">
    <property type="entry name" value="PPDK_N"/>
    <property type="match status" value="1"/>
</dbReference>
<dbReference type="PANTHER" id="PTHR43030">
    <property type="entry name" value="PHOSPHOENOLPYRUVATE SYNTHASE"/>
    <property type="match status" value="1"/>
</dbReference>
<evidence type="ECO:0000259" key="16">
    <source>
        <dbReference type="Pfam" id="PF00391"/>
    </source>
</evidence>
<keyword evidence="9 15" id="KW-0547">Nucleotide-binding</keyword>
<comment type="catalytic activity">
    <reaction evidence="14 15">
        <text>pyruvate + ATP + H2O = phosphoenolpyruvate + AMP + phosphate + 2 H(+)</text>
        <dbReference type="Rhea" id="RHEA:11364"/>
        <dbReference type="ChEBI" id="CHEBI:15361"/>
        <dbReference type="ChEBI" id="CHEBI:15377"/>
        <dbReference type="ChEBI" id="CHEBI:15378"/>
        <dbReference type="ChEBI" id="CHEBI:30616"/>
        <dbReference type="ChEBI" id="CHEBI:43474"/>
        <dbReference type="ChEBI" id="CHEBI:58702"/>
        <dbReference type="ChEBI" id="CHEBI:456215"/>
        <dbReference type="EC" id="2.7.9.2"/>
    </reaction>
</comment>
<dbReference type="AlphaFoldDB" id="A0A3D8IGX7"/>
<gene>
    <name evidence="19" type="ORF">CQA43_00745</name>
</gene>
<proteinExistence type="inferred from homology"/>
<dbReference type="InterPro" id="IPR036637">
    <property type="entry name" value="Phosphohistidine_dom_sf"/>
</dbReference>
<comment type="pathway">
    <text evidence="3 15">Carbohydrate biosynthesis; gluconeogenesis.</text>
</comment>
<keyword evidence="10 15" id="KW-0418">Kinase</keyword>
<dbReference type="GO" id="GO:0008986">
    <property type="term" value="F:pyruvate, water dikinase activity"/>
    <property type="evidence" value="ECO:0007669"/>
    <property type="project" value="UniProtKB-EC"/>
</dbReference>
<keyword evidence="20" id="KW-1185">Reference proteome</keyword>
<evidence type="ECO:0000256" key="15">
    <source>
        <dbReference type="PIRNR" id="PIRNR000854"/>
    </source>
</evidence>
<evidence type="ECO:0000256" key="14">
    <source>
        <dbReference type="ARBA" id="ARBA00047700"/>
    </source>
</evidence>
<comment type="caution">
    <text evidence="19">The sequence shown here is derived from an EMBL/GenBank/DDBJ whole genome shotgun (WGS) entry which is preliminary data.</text>
</comment>
<dbReference type="SUPFAM" id="SSF56059">
    <property type="entry name" value="Glutathione synthetase ATP-binding domain-like"/>
    <property type="match status" value="1"/>
</dbReference>
<keyword evidence="8 15" id="KW-0479">Metal-binding</keyword>
<evidence type="ECO:0000256" key="9">
    <source>
        <dbReference type="ARBA" id="ARBA00022741"/>
    </source>
</evidence>
<dbReference type="EC" id="2.7.9.2" evidence="5 15"/>
<evidence type="ECO:0000256" key="11">
    <source>
        <dbReference type="ARBA" id="ARBA00022840"/>
    </source>
</evidence>
<evidence type="ECO:0000256" key="10">
    <source>
        <dbReference type="ARBA" id="ARBA00022777"/>
    </source>
</evidence>
<dbReference type="SUPFAM" id="SSF52009">
    <property type="entry name" value="Phosphohistidine domain"/>
    <property type="match status" value="1"/>
</dbReference>
<dbReference type="NCBIfam" id="NF005057">
    <property type="entry name" value="PRK06464.1"/>
    <property type="match status" value="1"/>
</dbReference>
<dbReference type="Pfam" id="PF00391">
    <property type="entry name" value="PEP-utilizers"/>
    <property type="match status" value="1"/>
</dbReference>
<dbReference type="RefSeq" id="WP_115550707.1">
    <property type="nucleotide sequence ID" value="NZ_CAONBV010000059.1"/>
</dbReference>
<dbReference type="Proteomes" id="UP000256650">
    <property type="component" value="Unassembled WGS sequence"/>
</dbReference>
<evidence type="ECO:0000256" key="8">
    <source>
        <dbReference type="ARBA" id="ARBA00022723"/>
    </source>
</evidence>